<dbReference type="Proteomes" id="UP001206331">
    <property type="component" value="Unassembled WGS sequence"/>
</dbReference>
<gene>
    <name evidence="2" type="ORF">LZL92_08525</name>
</gene>
<keyword evidence="1" id="KW-1133">Transmembrane helix</keyword>
<feature type="transmembrane region" description="Helical" evidence="1">
    <location>
        <begin position="24"/>
        <end position="43"/>
    </location>
</feature>
<evidence type="ECO:0000313" key="3">
    <source>
        <dbReference type="Proteomes" id="UP001206331"/>
    </source>
</evidence>
<accession>A0ABT1WW85</accession>
<dbReference type="RefSeq" id="WP_014991936.1">
    <property type="nucleotide sequence ID" value="NZ_JAJUOY010000010.1"/>
</dbReference>
<comment type="caution">
    <text evidence="2">The sequence shown here is derived from an EMBL/GenBank/DDBJ whole genome shotgun (WGS) entry which is preliminary data.</text>
</comment>
<proteinExistence type="predicted"/>
<name>A0ABT1WW85_ACTSU</name>
<reference evidence="2 3" key="1">
    <citation type="submission" date="2021-12" db="EMBL/GenBank/DDBJ databases">
        <title>Identification and characterization of A. suis stains in western Canada.</title>
        <authorList>
            <person name="Kulathunga D.G.R.S."/>
            <person name="De Oliveira Costa M."/>
        </authorList>
    </citation>
    <scope>NUCLEOTIDE SEQUENCE [LARGE SCALE GENOMIC DNA]</scope>
    <source>
        <strain evidence="2 3">18_292</strain>
    </source>
</reference>
<keyword evidence="3" id="KW-1185">Reference proteome</keyword>
<sequence>MFSISKFYLFPQGYIFKILSFVESYFKVILVGLFISIVSYPSYRYFYEQYRQKELLSVQQQLTEVINQKKLLYQSFTKHNDDSKRKEQFISGVNQQLQHLFKLHQVKLEQMQWNLGQEKAIYLSLNHQVFTIFNLIRKLSKLKKLKFKQIDLVKLNEEKQLQLKATVIITEDKNE</sequence>
<organism evidence="2 3">
    <name type="scientific">Actinobacillus suis</name>
    <dbReference type="NCBI Taxonomy" id="716"/>
    <lineage>
        <taxon>Bacteria</taxon>
        <taxon>Pseudomonadati</taxon>
        <taxon>Pseudomonadota</taxon>
        <taxon>Gammaproteobacteria</taxon>
        <taxon>Pasteurellales</taxon>
        <taxon>Pasteurellaceae</taxon>
        <taxon>Actinobacillus</taxon>
    </lineage>
</organism>
<evidence type="ECO:0000313" key="2">
    <source>
        <dbReference type="EMBL" id="MCQ9630331.1"/>
    </source>
</evidence>
<keyword evidence="1" id="KW-0472">Membrane</keyword>
<evidence type="ECO:0000256" key="1">
    <source>
        <dbReference type="SAM" id="Phobius"/>
    </source>
</evidence>
<dbReference type="EMBL" id="JAJUPA010000009">
    <property type="protein sequence ID" value="MCQ9630331.1"/>
    <property type="molecule type" value="Genomic_DNA"/>
</dbReference>
<dbReference type="GeneID" id="34290753"/>
<protein>
    <submittedName>
        <fullName evidence="2">Chromosome segregation protein</fullName>
    </submittedName>
</protein>
<keyword evidence="1" id="KW-0812">Transmembrane</keyword>